<dbReference type="Proteomes" id="UP000295718">
    <property type="component" value="Unassembled WGS sequence"/>
</dbReference>
<dbReference type="EC" id="1.15.1.2" evidence="2"/>
<reference evidence="13 14" key="1">
    <citation type="submission" date="2019-03" db="EMBL/GenBank/DDBJ databases">
        <title>Genomic Encyclopedia of Type Strains, Phase IV (KMG-IV): sequencing the most valuable type-strain genomes for metagenomic binning, comparative biology and taxonomic classification.</title>
        <authorList>
            <person name="Goeker M."/>
        </authorList>
    </citation>
    <scope>NUCLEOTIDE SEQUENCE [LARGE SCALE GENOMIC DNA]</scope>
    <source>
        <strain evidence="13 14">DSM 100556</strain>
    </source>
</reference>
<evidence type="ECO:0000313" key="14">
    <source>
        <dbReference type="Proteomes" id="UP000295718"/>
    </source>
</evidence>
<evidence type="ECO:0000256" key="4">
    <source>
        <dbReference type="ARBA" id="ARBA00022448"/>
    </source>
</evidence>
<keyword evidence="7" id="KW-0408">Iron</keyword>
<evidence type="ECO:0000259" key="11">
    <source>
        <dbReference type="Pfam" id="PF01880"/>
    </source>
</evidence>
<feature type="domain" description="Desulfoferrodoxin N-terminal" evidence="12">
    <location>
        <begin position="7"/>
        <end position="34"/>
    </location>
</feature>
<evidence type="ECO:0000256" key="3">
    <source>
        <dbReference type="ARBA" id="ARBA00014839"/>
    </source>
</evidence>
<gene>
    <name evidence="13" type="ORF">EDD76_11958</name>
</gene>
<sequence length="124" mass="13902">MDIKFLRCSHCGNIVLFVEDKGTNIMCCGDNMKELVANTTDAAQEKHVPVYSVEGTEVTVSVGSVLHPMLAEHYIQWVALQTTQGYQLKYLTPGTEPKVSFSITEDDEVEAVYEYCNLHGLWKV</sequence>
<organism evidence="13 14">
    <name type="scientific">Kineothrix alysoides</name>
    <dbReference type="NCBI Taxonomy" id="1469948"/>
    <lineage>
        <taxon>Bacteria</taxon>
        <taxon>Bacillati</taxon>
        <taxon>Bacillota</taxon>
        <taxon>Clostridia</taxon>
        <taxon>Lachnospirales</taxon>
        <taxon>Lachnospiraceae</taxon>
        <taxon>Kineothrix</taxon>
    </lineage>
</organism>
<dbReference type="InterPro" id="IPR051233">
    <property type="entry name" value="Desulfoferrodoxin_SOR"/>
</dbReference>
<evidence type="ECO:0000256" key="7">
    <source>
        <dbReference type="ARBA" id="ARBA00023004"/>
    </source>
</evidence>
<dbReference type="SUPFAM" id="SSF49367">
    <property type="entry name" value="Superoxide reductase-like"/>
    <property type="match status" value="1"/>
</dbReference>
<dbReference type="Pfam" id="PF01880">
    <property type="entry name" value="Desulfoferrodox"/>
    <property type="match status" value="1"/>
</dbReference>
<feature type="domain" description="Desulfoferrodoxin ferrous iron-binding" evidence="11">
    <location>
        <begin position="40"/>
        <end position="123"/>
    </location>
</feature>
<dbReference type="GO" id="GO:0005506">
    <property type="term" value="F:iron ion binding"/>
    <property type="evidence" value="ECO:0007669"/>
    <property type="project" value="InterPro"/>
</dbReference>
<comment type="catalytic activity">
    <reaction evidence="10">
        <text>reduced [rubredoxin] + superoxide + 2 H(+) = oxidized [rubredoxin] + H2O2</text>
        <dbReference type="Rhea" id="RHEA:21324"/>
        <dbReference type="Rhea" id="RHEA-COMP:10302"/>
        <dbReference type="Rhea" id="RHEA-COMP:10303"/>
        <dbReference type="ChEBI" id="CHEBI:15378"/>
        <dbReference type="ChEBI" id="CHEBI:16240"/>
        <dbReference type="ChEBI" id="CHEBI:18421"/>
        <dbReference type="ChEBI" id="CHEBI:29033"/>
        <dbReference type="ChEBI" id="CHEBI:29034"/>
        <dbReference type="EC" id="1.15.1.2"/>
    </reaction>
</comment>
<dbReference type="PANTHER" id="PTHR36541:SF1">
    <property type="entry name" value="SUPEROXIDE REDUCTASE-RELATED"/>
    <property type="match status" value="1"/>
</dbReference>
<keyword evidence="6" id="KW-0249">Electron transport</keyword>
<evidence type="ECO:0000259" key="12">
    <source>
        <dbReference type="Pfam" id="PF06397"/>
    </source>
</evidence>
<evidence type="ECO:0000256" key="9">
    <source>
        <dbReference type="ARBA" id="ARBA00031398"/>
    </source>
</evidence>
<keyword evidence="14" id="KW-1185">Reference proteome</keyword>
<dbReference type="STRING" id="1469948.GCA_000732725_03331"/>
<evidence type="ECO:0000256" key="10">
    <source>
        <dbReference type="ARBA" id="ARBA00047448"/>
    </source>
</evidence>
<dbReference type="NCBIfam" id="TIGR00332">
    <property type="entry name" value="neela_ferrous"/>
    <property type="match status" value="1"/>
</dbReference>
<dbReference type="SUPFAM" id="SSF57802">
    <property type="entry name" value="Rubredoxin-like"/>
    <property type="match status" value="1"/>
</dbReference>
<protein>
    <recommendedName>
        <fullName evidence="3">Desulfoferrodoxin</fullName>
        <ecNumber evidence="2">1.15.1.2</ecNumber>
    </recommendedName>
    <alternativeName>
        <fullName evidence="9">Superoxide reductase</fullName>
    </alternativeName>
</protein>
<dbReference type="GO" id="GO:0050605">
    <property type="term" value="F:superoxide reductase activity"/>
    <property type="evidence" value="ECO:0007669"/>
    <property type="project" value="UniProtKB-EC"/>
</dbReference>
<dbReference type="InterPro" id="IPR004462">
    <property type="entry name" value="Desulfoferrodoxin_N"/>
</dbReference>
<keyword evidence="4" id="KW-0813">Transport</keyword>
<evidence type="ECO:0000256" key="1">
    <source>
        <dbReference type="ARBA" id="ARBA00005941"/>
    </source>
</evidence>
<dbReference type="AlphaFoldDB" id="A0A4R1QQJ4"/>
<dbReference type="InterPro" id="IPR036073">
    <property type="entry name" value="Desulfoferrodoxin_Fe-bd_dom_sf"/>
</dbReference>
<comment type="similarity">
    <text evidence="1">Belongs to the desulfoferrodoxin family.</text>
</comment>
<evidence type="ECO:0000256" key="5">
    <source>
        <dbReference type="ARBA" id="ARBA00022723"/>
    </source>
</evidence>
<accession>A0A4R1QQJ4</accession>
<evidence type="ECO:0000256" key="6">
    <source>
        <dbReference type="ARBA" id="ARBA00022982"/>
    </source>
</evidence>
<dbReference type="Gene3D" id="2.60.40.730">
    <property type="entry name" value="SOR catalytic domain"/>
    <property type="match status" value="1"/>
</dbReference>
<dbReference type="EMBL" id="SLUO01000019">
    <property type="protein sequence ID" value="TCL54635.1"/>
    <property type="molecule type" value="Genomic_DNA"/>
</dbReference>
<dbReference type="PANTHER" id="PTHR36541">
    <property type="entry name" value="SUPEROXIDE REDUCTASE-RELATED"/>
    <property type="match status" value="1"/>
</dbReference>
<comment type="caution">
    <text evidence="13">The sequence shown here is derived from an EMBL/GenBank/DDBJ whole genome shotgun (WGS) entry which is preliminary data.</text>
</comment>
<proteinExistence type="inferred from homology"/>
<evidence type="ECO:0000256" key="2">
    <source>
        <dbReference type="ARBA" id="ARBA00012679"/>
    </source>
</evidence>
<evidence type="ECO:0000256" key="8">
    <source>
        <dbReference type="ARBA" id="ARBA00024690"/>
    </source>
</evidence>
<evidence type="ECO:0000313" key="13">
    <source>
        <dbReference type="EMBL" id="TCL54635.1"/>
    </source>
</evidence>
<comment type="function">
    <text evidence="8">Catalyzes the one-electron reduction of superoxide anion radical to hydrogen peroxide at a nonheme ferrous iron center. Plays a fundamental role in case of oxidative stress via its superoxide detoxification activity.</text>
</comment>
<dbReference type="InterPro" id="IPR002742">
    <property type="entry name" value="Desulfoferrodoxin_Fe-bd_dom"/>
</dbReference>
<keyword evidence="5" id="KW-0479">Metal-binding</keyword>
<dbReference type="Pfam" id="PF06397">
    <property type="entry name" value="Desulfoferrod_N"/>
    <property type="match status" value="1"/>
</dbReference>
<name>A0A4R1QQJ4_9FIRM</name>